<feature type="domain" description="Fe2OG dioxygenase" evidence="6">
    <location>
        <begin position="257"/>
        <end position="376"/>
    </location>
</feature>
<dbReference type="FunFam" id="2.60.120.590:FF:000010">
    <property type="entry name" value="GRF zinc finger domain protein"/>
    <property type="match status" value="1"/>
</dbReference>
<dbReference type="PROSITE" id="PS51999">
    <property type="entry name" value="ZF_GRF"/>
    <property type="match status" value="1"/>
</dbReference>
<dbReference type="RefSeq" id="XP_008026903.1">
    <property type="nucleotide sequence ID" value="XM_008028712.1"/>
</dbReference>
<evidence type="ECO:0000259" key="7">
    <source>
        <dbReference type="PROSITE" id="PS51999"/>
    </source>
</evidence>
<accession>R0K669</accession>
<keyword evidence="9" id="KW-1185">Reference proteome</keyword>
<dbReference type="Pfam" id="PF13532">
    <property type="entry name" value="2OG-FeII_Oxy_2"/>
    <property type="match status" value="1"/>
</dbReference>
<feature type="region of interest" description="Disordered" evidence="5">
    <location>
        <begin position="1"/>
        <end position="42"/>
    </location>
</feature>
<feature type="region of interest" description="Disordered" evidence="5">
    <location>
        <begin position="77"/>
        <end position="117"/>
    </location>
</feature>
<dbReference type="SUPFAM" id="SSF51197">
    <property type="entry name" value="Clavaminate synthase-like"/>
    <property type="match status" value="1"/>
</dbReference>
<evidence type="ECO:0000256" key="3">
    <source>
        <dbReference type="ARBA" id="ARBA00022833"/>
    </source>
</evidence>
<dbReference type="GO" id="GO:0051213">
    <property type="term" value="F:dioxygenase activity"/>
    <property type="evidence" value="ECO:0007669"/>
    <property type="project" value="InterPro"/>
</dbReference>
<evidence type="ECO:0000256" key="4">
    <source>
        <dbReference type="PROSITE-ProRule" id="PRU01343"/>
    </source>
</evidence>
<reference evidence="8 9" key="2">
    <citation type="journal article" date="2013" name="PLoS Genet.">
        <title>Comparative genome structure, secondary metabolite, and effector coding capacity across Cochliobolus pathogens.</title>
        <authorList>
            <person name="Condon B.J."/>
            <person name="Leng Y."/>
            <person name="Wu D."/>
            <person name="Bushley K.E."/>
            <person name="Ohm R.A."/>
            <person name="Otillar R."/>
            <person name="Martin J."/>
            <person name="Schackwitz W."/>
            <person name="Grimwood J."/>
            <person name="MohdZainudin N."/>
            <person name="Xue C."/>
            <person name="Wang R."/>
            <person name="Manning V.A."/>
            <person name="Dhillon B."/>
            <person name="Tu Z.J."/>
            <person name="Steffenson B.J."/>
            <person name="Salamov A."/>
            <person name="Sun H."/>
            <person name="Lowry S."/>
            <person name="LaButti K."/>
            <person name="Han J."/>
            <person name="Copeland A."/>
            <person name="Lindquist E."/>
            <person name="Barry K."/>
            <person name="Schmutz J."/>
            <person name="Baker S.E."/>
            <person name="Ciuffetti L.M."/>
            <person name="Grigoriev I.V."/>
            <person name="Zhong S."/>
            <person name="Turgeon B.G."/>
        </authorList>
    </citation>
    <scope>NUCLEOTIDE SEQUENCE [LARGE SCALE GENOMIC DNA]</scope>
    <source>
        <strain evidence="9">28A</strain>
    </source>
</reference>
<evidence type="ECO:0000256" key="5">
    <source>
        <dbReference type="SAM" id="MobiDB-lite"/>
    </source>
</evidence>
<evidence type="ECO:0000256" key="1">
    <source>
        <dbReference type="ARBA" id="ARBA00022723"/>
    </source>
</evidence>
<evidence type="ECO:0000256" key="2">
    <source>
        <dbReference type="ARBA" id="ARBA00022771"/>
    </source>
</evidence>
<dbReference type="InterPro" id="IPR010666">
    <property type="entry name" value="Znf_GRF"/>
</dbReference>
<dbReference type="InterPro" id="IPR032854">
    <property type="entry name" value="ALKBH3"/>
</dbReference>
<evidence type="ECO:0000313" key="8">
    <source>
        <dbReference type="EMBL" id="EOA85009.1"/>
    </source>
</evidence>
<keyword evidence="1" id="KW-0479">Metal-binding</keyword>
<dbReference type="GO" id="GO:0008270">
    <property type="term" value="F:zinc ion binding"/>
    <property type="evidence" value="ECO:0007669"/>
    <property type="project" value="UniProtKB-KW"/>
</dbReference>
<feature type="compositionally biased region" description="Polar residues" evidence="5">
    <location>
        <begin position="96"/>
        <end position="114"/>
    </location>
</feature>
<dbReference type="InterPro" id="IPR005123">
    <property type="entry name" value="Oxoglu/Fe-dep_dioxygenase_dom"/>
</dbReference>
<dbReference type="Gene3D" id="2.60.120.590">
    <property type="entry name" value="Alpha-ketoglutarate-dependent dioxygenase AlkB-like"/>
    <property type="match status" value="1"/>
</dbReference>
<feature type="domain" description="GRF-type" evidence="7">
    <location>
        <begin position="387"/>
        <end position="432"/>
    </location>
</feature>
<dbReference type="HOGENOM" id="CLU_026011_0_0_1"/>
<dbReference type="InterPro" id="IPR037151">
    <property type="entry name" value="AlkB-like_sf"/>
</dbReference>
<dbReference type="PANTHER" id="PTHR31212:SF4">
    <property type="entry name" value="ALPHA-KETOGLUTARATE-DEPENDENT DIOXYGENASE ALKB HOMOLOG 3"/>
    <property type="match status" value="1"/>
</dbReference>
<feature type="compositionally biased region" description="Basic residues" evidence="5">
    <location>
        <begin position="1"/>
        <end position="11"/>
    </location>
</feature>
<dbReference type="GeneID" id="19402330"/>
<evidence type="ECO:0000313" key="9">
    <source>
        <dbReference type="Proteomes" id="UP000016935"/>
    </source>
</evidence>
<dbReference type="PROSITE" id="PS51471">
    <property type="entry name" value="FE2OG_OXY"/>
    <property type="match status" value="1"/>
</dbReference>
<organism evidence="8 9">
    <name type="scientific">Exserohilum turcicum (strain 28A)</name>
    <name type="common">Northern leaf blight fungus</name>
    <name type="synonym">Setosphaeria turcica</name>
    <dbReference type="NCBI Taxonomy" id="671987"/>
    <lineage>
        <taxon>Eukaryota</taxon>
        <taxon>Fungi</taxon>
        <taxon>Dikarya</taxon>
        <taxon>Ascomycota</taxon>
        <taxon>Pezizomycotina</taxon>
        <taxon>Dothideomycetes</taxon>
        <taxon>Pleosporomycetidae</taxon>
        <taxon>Pleosporales</taxon>
        <taxon>Pleosporineae</taxon>
        <taxon>Pleosporaceae</taxon>
        <taxon>Exserohilum</taxon>
    </lineage>
</organism>
<gene>
    <name evidence="8" type="ORF">SETTUDRAFT_20528</name>
</gene>
<dbReference type="eggNOG" id="ENOG502QUQ4">
    <property type="taxonomic scope" value="Eukaryota"/>
</dbReference>
<dbReference type="Proteomes" id="UP000016935">
    <property type="component" value="Unassembled WGS sequence"/>
</dbReference>
<name>R0K669_EXST2</name>
<dbReference type="OrthoDB" id="545910at2759"/>
<protein>
    <recommendedName>
        <fullName evidence="10">Fe2OG dioxygenase domain-containing protein</fullName>
    </recommendedName>
</protein>
<dbReference type="PANTHER" id="PTHR31212">
    <property type="entry name" value="ALPHA-KETOGLUTARATE-DEPENDENT DIOXYGENASE ALKB HOMOLOG 3"/>
    <property type="match status" value="1"/>
</dbReference>
<dbReference type="GO" id="GO:0006307">
    <property type="term" value="P:DNA alkylation repair"/>
    <property type="evidence" value="ECO:0007669"/>
    <property type="project" value="InterPro"/>
</dbReference>
<dbReference type="EMBL" id="KB908703">
    <property type="protein sequence ID" value="EOA85009.1"/>
    <property type="molecule type" value="Genomic_DNA"/>
</dbReference>
<dbReference type="STRING" id="671987.R0K669"/>
<dbReference type="AlphaFoldDB" id="R0K669"/>
<proteinExistence type="predicted"/>
<dbReference type="InterPro" id="IPR027450">
    <property type="entry name" value="AlkB-like"/>
</dbReference>
<evidence type="ECO:0008006" key="10">
    <source>
        <dbReference type="Google" id="ProtNLM"/>
    </source>
</evidence>
<keyword evidence="2 4" id="KW-0863">Zinc-finger</keyword>
<reference evidence="8 9" key="1">
    <citation type="journal article" date="2012" name="PLoS Pathog.">
        <title>Diverse lifestyles and strategies of plant pathogenesis encoded in the genomes of eighteen Dothideomycetes fungi.</title>
        <authorList>
            <person name="Ohm R.A."/>
            <person name="Feau N."/>
            <person name="Henrissat B."/>
            <person name="Schoch C.L."/>
            <person name="Horwitz B.A."/>
            <person name="Barry K.W."/>
            <person name="Condon B.J."/>
            <person name="Copeland A.C."/>
            <person name="Dhillon B."/>
            <person name="Glaser F."/>
            <person name="Hesse C.N."/>
            <person name="Kosti I."/>
            <person name="LaButti K."/>
            <person name="Lindquist E.A."/>
            <person name="Lucas S."/>
            <person name="Salamov A.A."/>
            <person name="Bradshaw R.E."/>
            <person name="Ciuffetti L."/>
            <person name="Hamelin R.C."/>
            <person name="Kema G.H.J."/>
            <person name="Lawrence C."/>
            <person name="Scott J.A."/>
            <person name="Spatafora J.W."/>
            <person name="Turgeon B.G."/>
            <person name="de Wit P.J.G.M."/>
            <person name="Zhong S."/>
            <person name="Goodwin S.B."/>
            <person name="Grigoriev I.V."/>
        </authorList>
    </citation>
    <scope>NUCLEOTIDE SEQUENCE [LARGE SCALE GENOMIC DNA]</scope>
    <source>
        <strain evidence="9">28A</strain>
    </source>
</reference>
<sequence length="445" mass="50465">MDAFVTRKRKRGEVVRPSAATTTEQASLRAEQQGGEEEEESTDFKLALLASMHGRVDEAALLEALLAANGAVEQASQYLTQSSSSPPRKRPTPTTVGYQSSLSSYRIQPPNNGVSAKKPVVKKGKTLFLYSPEDIESHTPCSIIHNFLPAKQADALLSQLLEDTSTYRKFEFQLFDRVVLSPHTFAFYVNSLEEADKQKTEYVYDGRQIEDVRQSLPEMLKACPQVEDAVNREVQRRIRDFYPHGKKLRFQSPHPWKANTAFVNCYDGPQQSVGYHADQLTYLGPRAIIGSLSLGVAREFRVRRIVAEDDDEYSKEDGSLADAQGQISIHLPHNSLLIMHADMQEEWKHCIAPAQAIDPHPLAKNKRINITYRCYKDSLHPKYTPKCKCGVPTVLRCATRKKESRGRYMWMCHAGYVPGQKGCSFFHWAEFDENGEPPWAWNERK</sequence>
<keyword evidence="3" id="KW-0862">Zinc</keyword>
<evidence type="ECO:0000259" key="6">
    <source>
        <dbReference type="PROSITE" id="PS51471"/>
    </source>
</evidence>